<dbReference type="PANTHER" id="PTHR48098:SF6">
    <property type="entry name" value="FERRI-BACILLIBACTIN ESTERASE BESA"/>
    <property type="match status" value="1"/>
</dbReference>
<dbReference type="Proteomes" id="UP001595556">
    <property type="component" value="Unassembled WGS sequence"/>
</dbReference>
<name>A0ABV7H704_9BURK</name>
<organism evidence="1 2">
    <name type="scientific">Piscinibacterium candidicorallinum</name>
    <dbReference type="NCBI Taxonomy" id="1793872"/>
    <lineage>
        <taxon>Bacteria</taxon>
        <taxon>Pseudomonadati</taxon>
        <taxon>Pseudomonadota</taxon>
        <taxon>Betaproteobacteria</taxon>
        <taxon>Burkholderiales</taxon>
        <taxon>Piscinibacterium</taxon>
    </lineage>
</organism>
<dbReference type="Pfam" id="PF00756">
    <property type="entry name" value="Esterase"/>
    <property type="match status" value="1"/>
</dbReference>
<dbReference type="InterPro" id="IPR029058">
    <property type="entry name" value="AB_hydrolase_fold"/>
</dbReference>
<dbReference type="SUPFAM" id="SSF53474">
    <property type="entry name" value="alpha/beta-Hydrolases"/>
    <property type="match status" value="1"/>
</dbReference>
<dbReference type="EMBL" id="JBHRTI010000004">
    <property type="protein sequence ID" value="MFC3148299.1"/>
    <property type="molecule type" value="Genomic_DNA"/>
</dbReference>
<keyword evidence="2" id="KW-1185">Reference proteome</keyword>
<evidence type="ECO:0000313" key="1">
    <source>
        <dbReference type="EMBL" id="MFC3148299.1"/>
    </source>
</evidence>
<accession>A0ABV7H704</accession>
<comment type="caution">
    <text evidence="1">The sequence shown here is derived from an EMBL/GenBank/DDBJ whole genome shotgun (WGS) entry which is preliminary data.</text>
</comment>
<evidence type="ECO:0000313" key="2">
    <source>
        <dbReference type="Proteomes" id="UP001595556"/>
    </source>
</evidence>
<proteinExistence type="predicted"/>
<gene>
    <name evidence="1" type="ORF">ACFOEN_11665</name>
</gene>
<dbReference type="GO" id="GO:0016787">
    <property type="term" value="F:hydrolase activity"/>
    <property type="evidence" value="ECO:0007669"/>
    <property type="project" value="UniProtKB-KW"/>
</dbReference>
<reference evidence="2" key="1">
    <citation type="journal article" date="2019" name="Int. J. Syst. Evol. Microbiol.">
        <title>The Global Catalogue of Microorganisms (GCM) 10K type strain sequencing project: providing services to taxonomists for standard genome sequencing and annotation.</title>
        <authorList>
            <consortium name="The Broad Institute Genomics Platform"/>
            <consortium name="The Broad Institute Genome Sequencing Center for Infectious Disease"/>
            <person name="Wu L."/>
            <person name="Ma J."/>
        </authorList>
    </citation>
    <scope>NUCLEOTIDE SEQUENCE [LARGE SCALE GENOMIC DNA]</scope>
    <source>
        <strain evidence="2">KCTC 52168</strain>
    </source>
</reference>
<dbReference type="PANTHER" id="PTHR48098">
    <property type="entry name" value="ENTEROCHELIN ESTERASE-RELATED"/>
    <property type="match status" value="1"/>
</dbReference>
<dbReference type="RefSeq" id="WP_377304099.1">
    <property type="nucleotide sequence ID" value="NZ_CP180191.1"/>
</dbReference>
<protein>
    <submittedName>
        <fullName evidence="1">Alpha/beta hydrolase</fullName>
    </submittedName>
</protein>
<dbReference type="Gene3D" id="3.40.50.1820">
    <property type="entry name" value="alpha/beta hydrolase"/>
    <property type="match status" value="1"/>
</dbReference>
<sequence>MQRQICIDVPANYPPVKSSYPVLYLHDAQNLFDPKQSYTGATWQITEAMQRLRETVGFEAIVVGIEHGGPRRVSELTPWPIEGLPGTPPPSEGAAYLRWIVEVVKPYIDANYPTKPECEHTAMIGSSLGGLLTHYAAHAQPGVFCKVGILSPSYWTSEQAYSFARQQPAPATVRVFMYAGGKESPRMVPDAQRMLRLMQTTRPAGSATTLVITPEAGHNEPAWAAAFPQAVRWLFELPADAAAAPTPLQSAPAHTPSPAAPAR</sequence>
<dbReference type="InterPro" id="IPR050583">
    <property type="entry name" value="Mycobacterial_A85_antigen"/>
</dbReference>
<dbReference type="InterPro" id="IPR000801">
    <property type="entry name" value="Esterase-like"/>
</dbReference>
<keyword evidence="1" id="KW-0378">Hydrolase</keyword>